<dbReference type="Proteomes" id="UP000271098">
    <property type="component" value="Unassembled WGS sequence"/>
</dbReference>
<evidence type="ECO:0000313" key="3">
    <source>
        <dbReference type="WBParaSite" id="GPUH_0002489901-mRNA-1"/>
    </source>
</evidence>
<dbReference type="EMBL" id="UYRT01102824">
    <property type="protein sequence ID" value="VDN43445.1"/>
    <property type="molecule type" value="Genomic_DNA"/>
</dbReference>
<name>A0A183EV78_9BILA</name>
<protein>
    <submittedName>
        <fullName evidence="3">Transposase</fullName>
    </submittedName>
</protein>
<keyword evidence="2" id="KW-1185">Reference proteome</keyword>
<sequence>MQNAQHIPYRRFQRYSKVEWELIDAHRSGSSSVAELNSHLGLLAQPNFHPELLAQLNFQWDLFAPLSFHPELLAELDSDSSLPD</sequence>
<accession>A0A183EV78</accession>
<evidence type="ECO:0000313" key="2">
    <source>
        <dbReference type="Proteomes" id="UP000271098"/>
    </source>
</evidence>
<evidence type="ECO:0000313" key="1">
    <source>
        <dbReference type="EMBL" id="VDN43445.1"/>
    </source>
</evidence>
<proteinExistence type="predicted"/>
<dbReference type="WBParaSite" id="GPUH_0002489901-mRNA-1">
    <property type="protein sequence ID" value="GPUH_0002489901-mRNA-1"/>
    <property type="gene ID" value="GPUH_0002489901"/>
</dbReference>
<reference evidence="3" key="1">
    <citation type="submission" date="2016-06" db="UniProtKB">
        <authorList>
            <consortium name="WormBaseParasite"/>
        </authorList>
    </citation>
    <scope>IDENTIFICATION</scope>
</reference>
<dbReference type="AlphaFoldDB" id="A0A183EV78"/>
<gene>
    <name evidence="1" type="ORF">GPUH_LOCUS24869</name>
</gene>
<reference evidence="1 2" key="2">
    <citation type="submission" date="2018-11" db="EMBL/GenBank/DDBJ databases">
        <authorList>
            <consortium name="Pathogen Informatics"/>
        </authorList>
    </citation>
    <scope>NUCLEOTIDE SEQUENCE [LARGE SCALE GENOMIC DNA]</scope>
</reference>
<organism evidence="3">
    <name type="scientific">Gongylonema pulchrum</name>
    <dbReference type="NCBI Taxonomy" id="637853"/>
    <lineage>
        <taxon>Eukaryota</taxon>
        <taxon>Metazoa</taxon>
        <taxon>Ecdysozoa</taxon>
        <taxon>Nematoda</taxon>
        <taxon>Chromadorea</taxon>
        <taxon>Rhabditida</taxon>
        <taxon>Spirurina</taxon>
        <taxon>Spiruromorpha</taxon>
        <taxon>Spiruroidea</taxon>
        <taxon>Gongylonematidae</taxon>
        <taxon>Gongylonema</taxon>
    </lineage>
</organism>